<evidence type="ECO:0000256" key="4">
    <source>
        <dbReference type="ARBA" id="ARBA00022801"/>
    </source>
</evidence>
<dbReference type="Proteomes" id="UP001230220">
    <property type="component" value="Unassembled WGS sequence"/>
</dbReference>
<comment type="subcellular location">
    <subcellularLocation>
        <location evidence="5">Cytoplasm</location>
    </subcellularLocation>
</comment>
<dbReference type="EMBL" id="JAUSUR010000008">
    <property type="protein sequence ID" value="MDQ0362990.1"/>
    <property type="molecule type" value="Genomic_DNA"/>
</dbReference>
<dbReference type="CDD" id="cd16964">
    <property type="entry name" value="YqgF"/>
    <property type="match status" value="1"/>
</dbReference>
<comment type="function">
    <text evidence="5">Could be a nuclease involved in processing of the 5'-end of pre-16S rRNA.</text>
</comment>
<dbReference type="PANTHER" id="PTHR33317">
    <property type="entry name" value="POLYNUCLEOTIDYL TRANSFERASE, RIBONUCLEASE H-LIKE SUPERFAMILY PROTEIN"/>
    <property type="match status" value="1"/>
</dbReference>
<dbReference type="InterPro" id="IPR006641">
    <property type="entry name" value="YqgF/RNaseH-like_dom"/>
</dbReference>
<keyword evidence="8" id="KW-1185">Reference proteome</keyword>
<gene>
    <name evidence="7" type="ORF">J2S15_003751</name>
</gene>
<dbReference type="EC" id="3.1.-.-" evidence="5"/>
<dbReference type="Gene3D" id="3.30.420.140">
    <property type="entry name" value="YqgF/RNase H-like domain"/>
    <property type="match status" value="1"/>
</dbReference>
<evidence type="ECO:0000259" key="6">
    <source>
        <dbReference type="SMART" id="SM00732"/>
    </source>
</evidence>
<dbReference type="HAMAP" id="MF_00651">
    <property type="entry name" value="Nuclease_YqgF"/>
    <property type="match status" value="1"/>
</dbReference>
<dbReference type="PANTHER" id="PTHR33317:SF4">
    <property type="entry name" value="POLYNUCLEOTIDYL TRANSFERASE, RIBONUCLEASE H-LIKE SUPERFAMILY PROTEIN"/>
    <property type="match status" value="1"/>
</dbReference>
<dbReference type="NCBIfam" id="TIGR00250">
    <property type="entry name" value="RNAse_H_YqgF"/>
    <property type="match status" value="1"/>
</dbReference>
<name>A0ABU0E916_9FIRM</name>
<dbReference type="InterPro" id="IPR005227">
    <property type="entry name" value="YqgF"/>
</dbReference>
<sequence>MEKIVGLDLGSVTCGVSVSDLMGIIATGVTTIRFEPDDYDTCLQEVVKVLKENNSRTVVLGLPKHMNGDVGIRGDVSIEFKEKLEAQGIKVILWDERLTTVSAQRMLIGADVSRKKRKKVIDKMAAVTILQDYLDSVR</sequence>
<protein>
    <recommendedName>
        <fullName evidence="5">Putative pre-16S rRNA nuclease</fullName>
        <ecNumber evidence="5">3.1.-.-</ecNumber>
    </recommendedName>
</protein>
<dbReference type="SMART" id="SM00732">
    <property type="entry name" value="YqgFc"/>
    <property type="match status" value="1"/>
</dbReference>
<evidence type="ECO:0000256" key="1">
    <source>
        <dbReference type="ARBA" id="ARBA00022490"/>
    </source>
</evidence>
<evidence type="ECO:0000313" key="8">
    <source>
        <dbReference type="Proteomes" id="UP001230220"/>
    </source>
</evidence>
<dbReference type="SUPFAM" id="SSF53098">
    <property type="entry name" value="Ribonuclease H-like"/>
    <property type="match status" value="1"/>
</dbReference>
<organism evidence="7 8">
    <name type="scientific">Breznakia pachnodae</name>
    <dbReference type="NCBI Taxonomy" id="265178"/>
    <lineage>
        <taxon>Bacteria</taxon>
        <taxon>Bacillati</taxon>
        <taxon>Bacillota</taxon>
        <taxon>Erysipelotrichia</taxon>
        <taxon>Erysipelotrichales</taxon>
        <taxon>Erysipelotrichaceae</taxon>
        <taxon>Breznakia</taxon>
    </lineage>
</organism>
<dbReference type="RefSeq" id="WP_307411370.1">
    <property type="nucleotide sequence ID" value="NZ_JAUSUR010000008.1"/>
</dbReference>
<dbReference type="InterPro" id="IPR037027">
    <property type="entry name" value="YqgF/RNaseH-like_dom_sf"/>
</dbReference>
<comment type="caution">
    <text evidence="7">The sequence shown here is derived from an EMBL/GenBank/DDBJ whole genome shotgun (WGS) entry which is preliminary data.</text>
</comment>
<proteinExistence type="inferred from homology"/>
<keyword evidence="3 5" id="KW-0540">Nuclease</keyword>
<reference evidence="7 8" key="1">
    <citation type="submission" date="2023-07" db="EMBL/GenBank/DDBJ databases">
        <title>Genomic Encyclopedia of Type Strains, Phase IV (KMG-IV): sequencing the most valuable type-strain genomes for metagenomic binning, comparative biology and taxonomic classification.</title>
        <authorList>
            <person name="Goeker M."/>
        </authorList>
    </citation>
    <scope>NUCLEOTIDE SEQUENCE [LARGE SCALE GENOMIC DNA]</scope>
    <source>
        <strain evidence="7 8">DSM 16784</strain>
    </source>
</reference>
<accession>A0ABU0E916</accession>
<evidence type="ECO:0000313" key="7">
    <source>
        <dbReference type="EMBL" id="MDQ0362990.1"/>
    </source>
</evidence>
<keyword evidence="4 5" id="KW-0378">Hydrolase</keyword>
<dbReference type="Pfam" id="PF03652">
    <property type="entry name" value="RuvX"/>
    <property type="match status" value="1"/>
</dbReference>
<evidence type="ECO:0000256" key="5">
    <source>
        <dbReference type="HAMAP-Rule" id="MF_00651"/>
    </source>
</evidence>
<evidence type="ECO:0000256" key="2">
    <source>
        <dbReference type="ARBA" id="ARBA00022517"/>
    </source>
</evidence>
<evidence type="ECO:0000256" key="3">
    <source>
        <dbReference type="ARBA" id="ARBA00022722"/>
    </source>
</evidence>
<keyword evidence="2 5" id="KW-0690">Ribosome biogenesis</keyword>
<comment type="similarity">
    <text evidence="5">Belongs to the YqgF HJR family.</text>
</comment>
<feature type="domain" description="YqgF/RNase H-like" evidence="6">
    <location>
        <begin position="2"/>
        <end position="103"/>
    </location>
</feature>
<dbReference type="InterPro" id="IPR012337">
    <property type="entry name" value="RNaseH-like_sf"/>
</dbReference>
<keyword evidence="1 5" id="KW-0963">Cytoplasm</keyword>
<dbReference type="GO" id="GO:0016787">
    <property type="term" value="F:hydrolase activity"/>
    <property type="evidence" value="ECO:0007669"/>
    <property type="project" value="UniProtKB-KW"/>
</dbReference>